<dbReference type="Proteomes" id="UP000019681">
    <property type="component" value="Unassembled WGS sequence"/>
</dbReference>
<dbReference type="SUPFAM" id="SSF54593">
    <property type="entry name" value="Glyoxalase/Bleomycin resistance protein/Dihydroxybiphenyl dioxygenase"/>
    <property type="match status" value="1"/>
</dbReference>
<keyword evidence="3" id="KW-0456">Lyase</keyword>
<dbReference type="RefSeq" id="WP_035377776.1">
    <property type="nucleotide sequence ID" value="NZ_AZQP01000004.1"/>
</dbReference>
<gene>
    <name evidence="3" type="ORF">Q428_02325</name>
</gene>
<dbReference type="Gene3D" id="3.10.180.10">
    <property type="entry name" value="2,3-Dihydroxybiphenyl 1,2-Dioxygenase, domain 1"/>
    <property type="match status" value="1"/>
</dbReference>
<accession>A0A017RXE2</accession>
<dbReference type="GO" id="GO:0046872">
    <property type="term" value="F:metal ion binding"/>
    <property type="evidence" value="ECO:0007669"/>
    <property type="project" value="UniProtKB-KW"/>
</dbReference>
<dbReference type="PANTHER" id="PTHR43048">
    <property type="entry name" value="METHYLMALONYL-COA EPIMERASE"/>
    <property type="match status" value="1"/>
</dbReference>
<dbReference type="AlphaFoldDB" id="A0A017RXE2"/>
<dbReference type="GO" id="GO:0004493">
    <property type="term" value="F:methylmalonyl-CoA epimerase activity"/>
    <property type="evidence" value="ECO:0007669"/>
    <property type="project" value="TreeGrafter"/>
</dbReference>
<dbReference type="STRING" id="1403537.Q428_02325"/>
<keyword evidence="1" id="KW-0479">Metal-binding</keyword>
<dbReference type="OrthoDB" id="9788468at2"/>
<reference evidence="3 4" key="1">
    <citation type="journal article" date="2014" name="Genome Announc.">
        <title>Draft Genome Sequence of Fervidicella metallireducens Strain AeBT, an Iron-Reducing Thermoanaerobe from the Great Artesian Basin.</title>
        <authorList>
            <person name="Patel B.K."/>
        </authorList>
    </citation>
    <scope>NUCLEOTIDE SEQUENCE [LARGE SCALE GENOMIC DNA]</scope>
    <source>
        <strain evidence="3 4">AeB</strain>
    </source>
</reference>
<evidence type="ECO:0000313" key="4">
    <source>
        <dbReference type="Proteomes" id="UP000019681"/>
    </source>
</evidence>
<dbReference type="Pfam" id="PF13669">
    <property type="entry name" value="Glyoxalase_4"/>
    <property type="match status" value="1"/>
</dbReference>
<dbReference type="GO" id="GO:0046491">
    <property type="term" value="P:L-methylmalonyl-CoA metabolic process"/>
    <property type="evidence" value="ECO:0007669"/>
    <property type="project" value="TreeGrafter"/>
</dbReference>
<dbReference type="EMBL" id="AZQP01000004">
    <property type="protein sequence ID" value="EYE89448.1"/>
    <property type="molecule type" value="Genomic_DNA"/>
</dbReference>
<dbReference type="InterPro" id="IPR051785">
    <property type="entry name" value="MMCE/EMCE_epimerase"/>
</dbReference>
<dbReference type="GO" id="GO:0016829">
    <property type="term" value="F:lyase activity"/>
    <property type="evidence" value="ECO:0007669"/>
    <property type="project" value="UniProtKB-KW"/>
</dbReference>
<sequence>MDIHHIGYIVNDIKAAEEKFKVLGFLTGEIIEDIDRKIKIELIKNENIILELIQPSGEGSPVSRLLKRNGSIPYHICYECENIKATIENLEREGFLLIQEPKSAVAFENKEVAFLYSEDIGLIEIKSRK</sequence>
<keyword evidence="4" id="KW-1185">Reference proteome</keyword>
<dbReference type="InterPro" id="IPR037523">
    <property type="entry name" value="VOC_core"/>
</dbReference>
<name>A0A017RXE2_9CLOT</name>
<comment type="caution">
    <text evidence="3">The sequence shown here is derived from an EMBL/GenBank/DDBJ whole genome shotgun (WGS) entry which is preliminary data.</text>
</comment>
<dbReference type="InterPro" id="IPR029068">
    <property type="entry name" value="Glyas_Bleomycin-R_OHBP_Dase"/>
</dbReference>
<evidence type="ECO:0000259" key="2">
    <source>
        <dbReference type="PROSITE" id="PS51819"/>
    </source>
</evidence>
<feature type="domain" description="VOC" evidence="2">
    <location>
        <begin position="2"/>
        <end position="128"/>
    </location>
</feature>
<evidence type="ECO:0000313" key="3">
    <source>
        <dbReference type="EMBL" id="EYE89448.1"/>
    </source>
</evidence>
<dbReference type="PANTHER" id="PTHR43048:SF3">
    <property type="entry name" value="METHYLMALONYL-COA EPIMERASE, MITOCHONDRIAL"/>
    <property type="match status" value="1"/>
</dbReference>
<organism evidence="3 4">
    <name type="scientific">Fervidicella metallireducens AeB</name>
    <dbReference type="NCBI Taxonomy" id="1403537"/>
    <lineage>
        <taxon>Bacteria</taxon>
        <taxon>Bacillati</taxon>
        <taxon>Bacillota</taxon>
        <taxon>Clostridia</taxon>
        <taxon>Eubacteriales</taxon>
        <taxon>Clostridiaceae</taxon>
        <taxon>Fervidicella</taxon>
    </lineage>
</organism>
<protein>
    <submittedName>
        <fullName evidence="3">Lactoylglutathione lyase</fullName>
    </submittedName>
</protein>
<proteinExistence type="predicted"/>
<evidence type="ECO:0000256" key="1">
    <source>
        <dbReference type="ARBA" id="ARBA00022723"/>
    </source>
</evidence>
<dbReference type="PROSITE" id="PS51819">
    <property type="entry name" value="VOC"/>
    <property type="match status" value="1"/>
</dbReference>